<proteinExistence type="predicted"/>
<dbReference type="RefSeq" id="WP_078482721.1">
    <property type="nucleotide sequence ID" value="NZ_MPRL01000009.1"/>
</dbReference>
<feature type="transmembrane region" description="Helical" evidence="1">
    <location>
        <begin position="111"/>
        <end position="128"/>
    </location>
</feature>
<feature type="transmembrane region" description="Helical" evidence="1">
    <location>
        <begin position="140"/>
        <end position="159"/>
    </location>
</feature>
<dbReference type="OrthoDB" id="9803824at2"/>
<dbReference type="Gene3D" id="1.10.1760.20">
    <property type="match status" value="1"/>
</dbReference>
<evidence type="ECO:0000256" key="1">
    <source>
        <dbReference type="SAM" id="Phobius"/>
    </source>
</evidence>
<keyword evidence="1" id="KW-0812">Transmembrane</keyword>
<feature type="transmembrane region" description="Helical" evidence="1">
    <location>
        <begin position="73"/>
        <end position="91"/>
    </location>
</feature>
<name>A0A1T2L8N9_9GAMM</name>
<keyword evidence="1" id="KW-0472">Membrane</keyword>
<reference evidence="2 3" key="1">
    <citation type="submission" date="2016-11" db="EMBL/GenBank/DDBJ databases">
        <title>Mixed transmission modes and dynamic genome evolution in an obligate animal-bacterial symbiosis.</title>
        <authorList>
            <person name="Russell S.L."/>
            <person name="Corbett-Detig R.B."/>
            <person name="Cavanaugh C.M."/>
        </authorList>
    </citation>
    <scope>NUCLEOTIDE SEQUENCE [LARGE SCALE GENOMIC DNA]</scope>
    <source>
        <strain evidence="2">Sveles-Q1</strain>
    </source>
</reference>
<organism evidence="2 3">
    <name type="scientific">Solemya pervernicosa gill symbiont</name>
    <dbReference type="NCBI Taxonomy" id="642797"/>
    <lineage>
        <taxon>Bacteria</taxon>
        <taxon>Pseudomonadati</taxon>
        <taxon>Pseudomonadota</taxon>
        <taxon>Gammaproteobacteria</taxon>
        <taxon>sulfur-oxidizing symbionts</taxon>
    </lineage>
</organism>
<keyword evidence="1" id="KW-1133">Transmembrane helix</keyword>
<dbReference type="AlphaFoldDB" id="A0A1T2L8N9"/>
<protein>
    <submittedName>
        <fullName evidence="2">Uncharacterized protein</fullName>
    </submittedName>
</protein>
<keyword evidence="3" id="KW-1185">Reference proteome</keyword>
<feature type="transmembrane region" description="Helical" evidence="1">
    <location>
        <begin position="42"/>
        <end position="61"/>
    </location>
</feature>
<feature type="transmembrane region" description="Helical" evidence="1">
    <location>
        <begin position="12"/>
        <end position="36"/>
    </location>
</feature>
<gene>
    <name evidence="2" type="ORF">BOW53_03620</name>
</gene>
<dbReference type="EMBL" id="MPRL01000009">
    <property type="protein sequence ID" value="OOZ41473.1"/>
    <property type="molecule type" value="Genomic_DNA"/>
</dbReference>
<evidence type="ECO:0000313" key="3">
    <source>
        <dbReference type="Proteomes" id="UP000191110"/>
    </source>
</evidence>
<comment type="caution">
    <text evidence="2">The sequence shown here is derived from an EMBL/GenBank/DDBJ whole genome shotgun (WGS) entry which is preliminary data.</text>
</comment>
<dbReference type="Proteomes" id="UP000191110">
    <property type="component" value="Unassembled WGS sequence"/>
</dbReference>
<feature type="transmembrane region" description="Helical" evidence="1">
    <location>
        <begin position="380"/>
        <end position="402"/>
    </location>
</feature>
<accession>A0A1T2L8N9</accession>
<sequence>MFFGVNQIFGSIFVLLAVWYLGPAAGALCAIIVHSYTIYLWGHPYAFIGFVLEALMVGVLLRWRIRNIFIADIIYWLLIGVWLVPLFYGHYIGLPETQVTLIMLKQPANGLLNALTASLIIFLAQRWLKTSNKVSLRYALFTFIMVTVAFSLYAAANLITRYTFENSQKDVTENLHTFGSHIDNELRHFLRDLPASMRQLDRTAASGDLPVNLDKQYIIDTLWRLERSNESQVIASKHETAAPLTTPFPCNNSTSITLQENQLYVSFLTGDRCLIGSLPASRLEQFLNLQAVEEGVVVFAVIDNHVVTSSLGNQVDAPFEGTSIPLSKNIYHLLPSGEMPKMRRYKLSHYIYELPKNDIINWQTIIKLSFSKHVDELQRIYIFIFSVMLGVILLVALIAYLLSNSLLYALTRLTTITADLPKKIEQRETISWPQSNIQG</sequence>
<evidence type="ECO:0000313" key="2">
    <source>
        <dbReference type="EMBL" id="OOZ41473.1"/>
    </source>
</evidence>